<reference evidence="2" key="1">
    <citation type="submission" date="2024-04" db="EMBL/GenBank/DDBJ databases">
        <authorList>
            <consortium name="Molecular Ecology Group"/>
        </authorList>
    </citation>
    <scope>NUCLEOTIDE SEQUENCE</scope>
</reference>
<protein>
    <submittedName>
        <fullName evidence="2">Uncharacterized protein</fullName>
    </submittedName>
</protein>
<evidence type="ECO:0000313" key="2">
    <source>
        <dbReference type="EMBL" id="CAL1685053.1"/>
    </source>
</evidence>
<accession>A0AAV2NZH8</accession>
<keyword evidence="3" id="KW-1185">Reference proteome</keyword>
<sequence>MRFVRQEVIAAECNDDTTYYARFLRKESSMTIDPSLPSSRRSVVRGQEEDRRKLADDEGGWLDNGYADRHGFEITRRCRGARRRKEGGGGG</sequence>
<feature type="compositionally biased region" description="Basic and acidic residues" evidence="1">
    <location>
        <begin position="46"/>
        <end position="56"/>
    </location>
</feature>
<evidence type="ECO:0000313" key="3">
    <source>
        <dbReference type="Proteomes" id="UP001497644"/>
    </source>
</evidence>
<organism evidence="2 3">
    <name type="scientific">Lasius platythorax</name>
    <dbReference type="NCBI Taxonomy" id="488582"/>
    <lineage>
        <taxon>Eukaryota</taxon>
        <taxon>Metazoa</taxon>
        <taxon>Ecdysozoa</taxon>
        <taxon>Arthropoda</taxon>
        <taxon>Hexapoda</taxon>
        <taxon>Insecta</taxon>
        <taxon>Pterygota</taxon>
        <taxon>Neoptera</taxon>
        <taxon>Endopterygota</taxon>
        <taxon>Hymenoptera</taxon>
        <taxon>Apocrita</taxon>
        <taxon>Aculeata</taxon>
        <taxon>Formicoidea</taxon>
        <taxon>Formicidae</taxon>
        <taxon>Formicinae</taxon>
        <taxon>Lasius</taxon>
        <taxon>Lasius</taxon>
    </lineage>
</organism>
<name>A0AAV2NZH8_9HYME</name>
<evidence type="ECO:0000256" key="1">
    <source>
        <dbReference type="SAM" id="MobiDB-lite"/>
    </source>
</evidence>
<dbReference type="Proteomes" id="UP001497644">
    <property type="component" value="Chromosome 5"/>
</dbReference>
<proteinExistence type="predicted"/>
<feature type="region of interest" description="Disordered" evidence="1">
    <location>
        <begin position="31"/>
        <end position="62"/>
    </location>
</feature>
<dbReference type="AlphaFoldDB" id="A0AAV2NZH8"/>
<gene>
    <name evidence="2" type="ORF">LPLAT_LOCUS10539</name>
</gene>
<dbReference type="EMBL" id="OZ034828">
    <property type="protein sequence ID" value="CAL1685053.1"/>
    <property type="molecule type" value="Genomic_DNA"/>
</dbReference>